<evidence type="ECO:0000313" key="3">
    <source>
        <dbReference type="EMBL" id="EJK71156.1"/>
    </source>
</evidence>
<feature type="region of interest" description="Disordered" evidence="1">
    <location>
        <begin position="1"/>
        <end position="92"/>
    </location>
</feature>
<feature type="region of interest" description="Disordered" evidence="1">
    <location>
        <begin position="269"/>
        <end position="305"/>
    </location>
</feature>
<dbReference type="EMBL" id="AGNL01007573">
    <property type="protein sequence ID" value="EJK71156.1"/>
    <property type="molecule type" value="Genomic_DNA"/>
</dbReference>
<feature type="compositionally biased region" description="Basic and acidic residues" evidence="1">
    <location>
        <begin position="51"/>
        <end position="79"/>
    </location>
</feature>
<feature type="transmembrane region" description="Helical" evidence="2">
    <location>
        <begin position="143"/>
        <end position="165"/>
    </location>
</feature>
<keyword evidence="2" id="KW-0812">Transmembrane</keyword>
<evidence type="ECO:0000256" key="1">
    <source>
        <dbReference type="SAM" id="MobiDB-lite"/>
    </source>
</evidence>
<accession>K0TCH8</accession>
<dbReference type="AlphaFoldDB" id="K0TCH8"/>
<reference evidence="3 4" key="1">
    <citation type="journal article" date="2012" name="Genome Biol.">
        <title>Genome and low-iron response of an oceanic diatom adapted to chronic iron limitation.</title>
        <authorList>
            <person name="Lommer M."/>
            <person name="Specht M."/>
            <person name="Roy A.S."/>
            <person name="Kraemer L."/>
            <person name="Andreson R."/>
            <person name="Gutowska M.A."/>
            <person name="Wolf J."/>
            <person name="Bergner S.V."/>
            <person name="Schilhabel M.B."/>
            <person name="Klostermeier U.C."/>
            <person name="Beiko R.G."/>
            <person name="Rosenstiel P."/>
            <person name="Hippler M."/>
            <person name="Laroche J."/>
        </authorList>
    </citation>
    <scope>NUCLEOTIDE SEQUENCE [LARGE SCALE GENOMIC DNA]</scope>
    <source>
        <strain evidence="3 4">CCMP1005</strain>
    </source>
</reference>
<keyword evidence="2" id="KW-1133">Transmembrane helix</keyword>
<keyword evidence="4" id="KW-1185">Reference proteome</keyword>
<proteinExistence type="predicted"/>
<feature type="transmembrane region" description="Helical" evidence="2">
    <location>
        <begin position="177"/>
        <end position="197"/>
    </location>
</feature>
<dbReference type="eggNOG" id="ENOG502RWYJ">
    <property type="taxonomic scope" value="Eukaryota"/>
</dbReference>
<evidence type="ECO:0000313" key="4">
    <source>
        <dbReference type="Proteomes" id="UP000266841"/>
    </source>
</evidence>
<feature type="transmembrane region" description="Helical" evidence="2">
    <location>
        <begin position="227"/>
        <end position="248"/>
    </location>
</feature>
<feature type="compositionally biased region" description="Low complexity" evidence="1">
    <location>
        <begin position="280"/>
        <end position="289"/>
    </location>
</feature>
<keyword evidence="2" id="KW-0472">Membrane</keyword>
<protein>
    <submittedName>
        <fullName evidence="3">Uncharacterized protein</fullName>
    </submittedName>
</protein>
<sequence length="305" mass="33827">MPKFFGKSKGNKARSKKAEESPLFSNESKSESKSSSKSSAFDQRQARRKERQAESSKRKQQRDKRDQEQANAKAKEEAKKKKRSKPKLSQAEQDAQDAKLGCCHKFAQLIVKIVHGLDLLIGLTFLVYGGLIFASFSDPAMEAVITSLTFGSVMVFTSILGGIGFISSKCKRCGLTLSAWTAPFIAFFYLFVIIAIIGDPDTYFNYLTEHQDVMYLNDAEILTMKNLAPLFCIILGSLAAVELCRFFVLRGVRRTLVRYDGASSRILASQRSTTSKRSKGSSTSSRTSGYDNDLSEPLIGSDEEV</sequence>
<evidence type="ECO:0000256" key="2">
    <source>
        <dbReference type="SAM" id="Phobius"/>
    </source>
</evidence>
<gene>
    <name evidence="3" type="ORF">THAOC_07432</name>
</gene>
<dbReference type="OrthoDB" id="10517122at2759"/>
<dbReference type="OMA" id="RFWILRE"/>
<comment type="caution">
    <text evidence="3">The sequence shown here is derived from an EMBL/GenBank/DDBJ whole genome shotgun (WGS) entry which is preliminary data.</text>
</comment>
<name>K0TCH8_THAOC</name>
<organism evidence="3 4">
    <name type="scientific">Thalassiosira oceanica</name>
    <name type="common">Marine diatom</name>
    <dbReference type="NCBI Taxonomy" id="159749"/>
    <lineage>
        <taxon>Eukaryota</taxon>
        <taxon>Sar</taxon>
        <taxon>Stramenopiles</taxon>
        <taxon>Ochrophyta</taxon>
        <taxon>Bacillariophyta</taxon>
        <taxon>Coscinodiscophyceae</taxon>
        <taxon>Thalassiosirophycidae</taxon>
        <taxon>Thalassiosirales</taxon>
        <taxon>Thalassiosiraceae</taxon>
        <taxon>Thalassiosira</taxon>
    </lineage>
</organism>
<dbReference type="Proteomes" id="UP000266841">
    <property type="component" value="Unassembled WGS sequence"/>
</dbReference>
<feature type="transmembrane region" description="Helical" evidence="2">
    <location>
        <begin position="117"/>
        <end position="137"/>
    </location>
</feature>